<feature type="compositionally biased region" description="Basic and acidic residues" evidence="1">
    <location>
        <begin position="53"/>
        <end position="70"/>
    </location>
</feature>
<feature type="region of interest" description="Disordered" evidence="1">
    <location>
        <begin position="144"/>
        <end position="170"/>
    </location>
</feature>
<evidence type="ECO:0000256" key="1">
    <source>
        <dbReference type="SAM" id="MobiDB-lite"/>
    </source>
</evidence>
<keyword evidence="3" id="KW-1185">Reference proteome</keyword>
<reference evidence="2 3" key="1">
    <citation type="journal article" date="2019" name="Philos. Trans. R. Soc. Lond., B, Biol. Sci.">
        <title>Ant behaviour and brain gene expression of defending hosts depend on the ecological success of the intruding social parasite.</title>
        <authorList>
            <person name="Kaur R."/>
            <person name="Stoldt M."/>
            <person name="Jongepier E."/>
            <person name="Feldmeyer B."/>
            <person name="Menzel F."/>
            <person name="Bornberg-Bauer E."/>
            <person name="Foitzik S."/>
        </authorList>
    </citation>
    <scope>NUCLEOTIDE SEQUENCE [LARGE SCALE GENOMIC DNA]</scope>
    <source>
        <tissue evidence="2">Whole body</tissue>
    </source>
</reference>
<dbReference type="AlphaFoldDB" id="A0A4V3SBN6"/>
<accession>A0A4V3SBN6</accession>
<sequence length="170" mass="18807">MTTSKLNGASPSGDISEKRRGAGRKEGFAAIEFFTHSAPEISFRFWDPRHDESRTLDLPDIPTSEHRRQNLDASLESPRILRPPFDRGTANWNRGLPGSFDGWNKKMGGALDVPGPDLSLRPGAPRPDLRSRRSLSFLSFVRTAFPPRASHPMEEEQGGEVEGPTKRASG</sequence>
<proteinExistence type="predicted"/>
<feature type="compositionally biased region" description="Polar residues" evidence="1">
    <location>
        <begin position="1"/>
        <end position="10"/>
    </location>
</feature>
<dbReference type="EMBL" id="QBLH01000986">
    <property type="protein sequence ID" value="TGZ53614.1"/>
    <property type="molecule type" value="Genomic_DNA"/>
</dbReference>
<comment type="caution">
    <text evidence="2">The sequence shown here is derived from an EMBL/GenBank/DDBJ whole genome shotgun (WGS) entry which is preliminary data.</text>
</comment>
<dbReference type="Proteomes" id="UP000310200">
    <property type="component" value="Unassembled WGS sequence"/>
</dbReference>
<protein>
    <submittedName>
        <fullName evidence="2">Uncharacterized protein</fullName>
    </submittedName>
</protein>
<feature type="region of interest" description="Disordered" evidence="1">
    <location>
        <begin position="53"/>
        <end position="130"/>
    </location>
</feature>
<name>A0A4V3SBN6_9HYME</name>
<feature type="region of interest" description="Disordered" evidence="1">
    <location>
        <begin position="1"/>
        <end position="22"/>
    </location>
</feature>
<evidence type="ECO:0000313" key="2">
    <source>
        <dbReference type="EMBL" id="TGZ53614.1"/>
    </source>
</evidence>
<evidence type="ECO:0000313" key="3">
    <source>
        <dbReference type="Proteomes" id="UP000310200"/>
    </source>
</evidence>
<organism evidence="2 3">
    <name type="scientific">Temnothorax longispinosus</name>
    <dbReference type="NCBI Taxonomy" id="300112"/>
    <lineage>
        <taxon>Eukaryota</taxon>
        <taxon>Metazoa</taxon>
        <taxon>Ecdysozoa</taxon>
        <taxon>Arthropoda</taxon>
        <taxon>Hexapoda</taxon>
        <taxon>Insecta</taxon>
        <taxon>Pterygota</taxon>
        <taxon>Neoptera</taxon>
        <taxon>Endopterygota</taxon>
        <taxon>Hymenoptera</taxon>
        <taxon>Apocrita</taxon>
        <taxon>Aculeata</taxon>
        <taxon>Formicoidea</taxon>
        <taxon>Formicidae</taxon>
        <taxon>Myrmicinae</taxon>
        <taxon>Temnothorax</taxon>
    </lineage>
</organism>
<gene>
    <name evidence="2" type="ORF">DBV15_05141</name>
</gene>